<evidence type="ECO:0000313" key="11">
    <source>
        <dbReference type="EMBL" id="RGK60891.1"/>
    </source>
</evidence>
<feature type="transmembrane region" description="Helical" evidence="7">
    <location>
        <begin position="411"/>
        <end position="430"/>
    </location>
</feature>
<dbReference type="EMBL" id="WDEH01000001">
    <property type="protein sequence ID" value="KAB6143673.1"/>
    <property type="molecule type" value="Genomic_DNA"/>
</dbReference>
<gene>
    <name evidence="12" type="ORF">DW075_19380</name>
    <name evidence="11" type="ORF">DXD03_14265</name>
    <name evidence="9" type="ORF">GA424_00630</name>
    <name evidence="10" type="ORF">LDZ35_20945</name>
    <name evidence="13" type="ORF">SAMN04487924_105176</name>
    <name evidence="14" type="ORF">SAMN05216250_10593</name>
</gene>
<keyword evidence="7" id="KW-0812">Transmembrane</keyword>
<evidence type="ECO:0000256" key="3">
    <source>
        <dbReference type="ARBA" id="ARBA00022553"/>
    </source>
</evidence>
<dbReference type="Gene3D" id="1.10.287.130">
    <property type="match status" value="1"/>
</dbReference>
<dbReference type="Proteomes" id="UP000183766">
    <property type="component" value="Unassembled WGS sequence"/>
</dbReference>
<reference evidence="9 19" key="3">
    <citation type="journal article" date="2019" name="Nat. Med.">
        <title>A library of human gut bacterial isolates paired with longitudinal multiomics data enables mechanistic microbiome research.</title>
        <authorList>
            <person name="Poyet M."/>
            <person name="Groussin M."/>
            <person name="Gibbons S.M."/>
            <person name="Avila-Pacheco J."/>
            <person name="Jiang X."/>
            <person name="Kearney S.M."/>
            <person name="Perrotta A.R."/>
            <person name="Berdy B."/>
            <person name="Zhao S."/>
            <person name="Lieberman T.D."/>
            <person name="Swanson P.K."/>
            <person name="Smith M."/>
            <person name="Roesemann S."/>
            <person name="Alexander J.E."/>
            <person name="Rich S.A."/>
            <person name="Livny J."/>
            <person name="Vlamakis H."/>
            <person name="Clish C."/>
            <person name="Bullock K."/>
            <person name="Deik A."/>
            <person name="Scott J."/>
            <person name="Pierce K.A."/>
            <person name="Xavier R.J."/>
            <person name="Alm E.J."/>
        </authorList>
    </citation>
    <scope>NUCLEOTIDE SEQUENCE [LARGE SCALE GENOMIC DNA]</scope>
    <source>
        <strain evidence="9 19">BIOML-A62</strain>
    </source>
</reference>
<dbReference type="AlphaFoldDB" id="A0A1H4ARQ2"/>
<dbReference type="InterPro" id="IPR035965">
    <property type="entry name" value="PAS-like_dom_sf"/>
</dbReference>
<dbReference type="Proteomes" id="UP000487596">
    <property type="component" value="Unassembled WGS sequence"/>
</dbReference>
<dbReference type="SUPFAM" id="SSF47384">
    <property type="entry name" value="Homodimeric domain of signal transducing histidine kinase"/>
    <property type="match status" value="1"/>
</dbReference>
<dbReference type="Proteomes" id="UP000285503">
    <property type="component" value="Unassembled WGS sequence"/>
</dbReference>
<dbReference type="EMBL" id="QRNE01000137">
    <property type="protein sequence ID" value="RHK21181.1"/>
    <property type="molecule type" value="Genomic_DNA"/>
</dbReference>
<dbReference type="PROSITE" id="PS50109">
    <property type="entry name" value="HIS_KIN"/>
    <property type="match status" value="1"/>
</dbReference>
<evidence type="ECO:0000256" key="2">
    <source>
        <dbReference type="ARBA" id="ARBA00012438"/>
    </source>
</evidence>
<accession>A0A1H4ARQ2</accession>
<dbReference type="InterPro" id="IPR050736">
    <property type="entry name" value="Sensor_HK_Regulatory"/>
</dbReference>
<evidence type="ECO:0000313" key="12">
    <source>
        <dbReference type="EMBL" id="RHK21181.1"/>
    </source>
</evidence>
<evidence type="ECO:0000256" key="7">
    <source>
        <dbReference type="SAM" id="Phobius"/>
    </source>
</evidence>
<evidence type="ECO:0000313" key="9">
    <source>
        <dbReference type="EMBL" id="KAB6143673.1"/>
    </source>
</evidence>
<evidence type="ECO:0000256" key="1">
    <source>
        <dbReference type="ARBA" id="ARBA00000085"/>
    </source>
</evidence>
<evidence type="ECO:0000259" key="8">
    <source>
        <dbReference type="PROSITE" id="PS50109"/>
    </source>
</evidence>
<dbReference type="RefSeq" id="WP_081354142.1">
    <property type="nucleotide sequence ID" value="NZ_CP045612.1"/>
</dbReference>
<dbReference type="SMART" id="SM00388">
    <property type="entry name" value="HisKA"/>
    <property type="match status" value="1"/>
</dbReference>
<proteinExistence type="predicted"/>
<dbReference type="EC" id="2.7.13.3" evidence="2"/>
<keyword evidence="7" id="KW-1133">Transmembrane helix</keyword>
<dbReference type="InterPro" id="IPR003661">
    <property type="entry name" value="HisK_dim/P_dom"/>
</dbReference>
<dbReference type="InterPro" id="IPR004358">
    <property type="entry name" value="Sig_transdc_His_kin-like_C"/>
</dbReference>
<keyword evidence="7" id="KW-0472">Membrane</keyword>
<dbReference type="SMART" id="SM00387">
    <property type="entry name" value="HATPase_c"/>
    <property type="match status" value="1"/>
</dbReference>
<evidence type="ECO:0000256" key="5">
    <source>
        <dbReference type="ARBA" id="ARBA00022777"/>
    </source>
</evidence>
<keyword evidence="3" id="KW-0597">Phosphoprotein</keyword>
<reference evidence="15 16" key="1">
    <citation type="submission" date="2016-10" db="EMBL/GenBank/DDBJ databases">
        <authorList>
            <person name="de Groot N.N."/>
        </authorList>
    </citation>
    <scope>NUCLEOTIDE SEQUENCE [LARGE SCALE GENOMIC DNA]</scope>
    <source>
        <strain evidence="14 16">NLAE-zl-C202</strain>
        <strain evidence="13 15">NLAE-zl-G339</strain>
    </source>
</reference>
<dbReference type="Pfam" id="PF00512">
    <property type="entry name" value="HisKA"/>
    <property type="match status" value="1"/>
</dbReference>
<evidence type="ECO:0000256" key="4">
    <source>
        <dbReference type="ARBA" id="ARBA00022679"/>
    </source>
</evidence>
<dbReference type="PANTHER" id="PTHR43711:SF31">
    <property type="entry name" value="HISTIDINE KINASE"/>
    <property type="match status" value="1"/>
</dbReference>
<dbReference type="Gene3D" id="3.30.565.10">
    <property type="entry name" value="Histidine kinase-like ATPase, C-terminal domain"/>
    <property type="match status" value="1"/>
</dbReference>
<evidence type="ECO:0000313" key="13">
    <source>
        <dbReference type="EMBL" id="SEA38593.1"/>
    </source>
</evidence>
<dbReference type="CDD" id="cd00082">
    <property type="entry name" value="HisKA"/>
    <property type="match status" value="1"/>
</dbReference>
<dbReference type="PANTHER" id="PTHR43711">
    <property type="entry name" value="TWO-COMPONENT HISTIDINE KINASE"/>
    <property type="match status" value="1"/>
</dbReference>
<dbReference type="EMBL" id="QSQU01000020">
    <property type="protein sequence ID" value="RGK60891.1"/>
    <property type="molecule type" value="Genomic_DNA"/>
</dbReference>
<dbReference type="EMBL" id="FOUM01000005">
    <property type="protein sequence ID" value="SFM46312.1"/>
    <property type="molecule type" value="Genomic_DNA"/>
</dbReference>
<evidence type="ECO:0000313" key="15">
    <source>
        <dbReference type="Proteomes" id="UP000183040"/>
    </source>
</evidence>
<sequence length="809" mass="93686">MFSVKYLSCCENYAIFAKHKQKSMNKTYFKYKYVLIFILSLLVFIGGLNYKHWYVTDNLMVKRISLIYSISKDDIGNRNIEKLLYQEFQKQGIEVMFDKFYFDCSKYDEKERIEHVREYLEFLESKSTDLILTVGDQATNSLLSTRHRLLSSIPVVACNVHFPNEELIEEYDSQKVYVLRDSPDLKRNIDFIKTLYPHNDMEIIYNIDLTFLGHKSFDSLSRVVDRKNVRVLGYQKAFVQECDYKHLTEMIEYFNLTPGLINDNVNKNGLTISLCPFRYIKGSSLLVMLKQSKRRQQNQAFLLDKLDMLAIPIVTALNIPSFSCIREGFGENAKIVGGYMATEGITAKASASLAARLLKKEKIGMPKIRDLEKEYVLDWTYFSEYAGDISNVPQNVRIINYPFYDCYRKELYLLGGLFVFSFILVTISLLRTHRRSLMERKNLQMLEEAHKRLTLSMNGGKISLWNIQEGVLEFDDNYVRLVGMEQRRFTKEDIMRYTHPDDVQLLSSFYETLYQSPSMQIQRIRFCFGGKEADYQWYELRCSTLKDAQGEIMLAGIMQNIQNLVEHEQQLILAKQIAEKAELKQSFLNNMSHEIRTPLNAIVGFTNLLIGEGADEIEPEEKAAMIEIVNNNNELLLKLVNDVLEISRLDSGNLSFDIKEHNITKIIKEIYVTYQTLIQPSLCFILELDETVSLPVNIDCFRFTQVISNFLNNANKFTKEGTITLGCKIYKEHQEVCVYVKDTGKGIDDKELMMIFDRFYKTDEFEQGSGLGLSICKVIIERLAGRIEVHSEVGKGSCFSVILSLANII</sequence>
<protein>
    <recommendedName>
        <fullName evidence="2">histidine kinase</fullName>
        <ecNumber evidence="2">2.7.13.3</ecNumber>
    </recommendedName>
</protein>
<dbReference type="InterPro" id="IPR036890">
    <property type="entry name" value="HATPase_C_sf"/>
</dbReference>
<keyword evidence="5 13" id="KW-0418">Kinase</keyword>
<evidence type="ECO:0000313" key="10">
    <source>
        <dbReference type="EMBL" id="MCA4525672.1"/>
    </source>
</evidence>
<dbReference type="InterPro" id="IPR005467">
    <property type="entry name" value="His_kinase_dom"/>
</dbReference>
<feature type="transmembrane region" description="Helical" evidence="7">
    <location>
        <begin position="31"/>
        <end position="50"/>
    </location>
</feature>
<dbReference type="Gene3D" id="3.30.450.20">
    <property type="entry name" value="PAS domain"/>
    <property type="match status" value="1"/>
</dbReference>
<keyword evidence="6" id="KW-0902">Two-component regulatory system</keyword>
<dbReference type="InterPro" id="IPR003594">
    <property type="entry name" value="HATPase_dom"/>
</dbReference>
<comment type="catalytic activity">
    <reaction evidence="1">
        <text>ATP + protein L-histidine = ADP + protein N-phospho-L-histidine.</text>
        <dbReference type="EC" id="2.7.13.3"/>
    </reaction>
</comment>
<dbReference type="GO" id="GO:0000155">
    <property type="term" value="F:phosphorelay sensor kinase activity"/>
    <property type="evidence" value="ECO:0007669"/>
    <property type="project" value="InterPro"/>
</dbReference>
<name>A0A1H4ARQ2_9BACE</name>
<reference evidence="17 18" key="2">
    <citation type="submission" date="2018-08" db="EMBL/GenBank/DDBJ databases">
        <title>A genome reference for cultivated species of the human gut microbiota.</title>
        <authorList>
            <person name="Zou Y."/>
            <person name="Xue W."/>
            <person name="Luo G."/>
        </authorList>
    </citation>
    <scope>NUCLEOTIDE SEQUENCE [LARGE SCALE GENOMIC DNA]</scope>
    <source>
        <strain evidence="12 18">AF46-11NS</strain>
        <strain evidence="11 17">TF10-34</strain>
    </source>
</reference>
<evidence type="ECO:0000313" key="14">
    <source>
        <dbReference type="EMBL" id="SFM46312.1"/>
    </source>
</evidence>
<evidence type="ECO:0000313" key="17">
    <source>
        <dbReference type="Proteomes" id="UP000261210"/>
    </source>
</evidence>
<organism evidence="13 15">
    <name type="scientific">Bacteroides xylanisolvens</name>
    <dbReference type="NCBI Taxonomy" id="371601"/>
    <lineage>
        <taxon>Bacteria</taxon>
        <taxon>Pseudomonadati</taxon>
        <taxon>Bacteroidota</taxon>
        <taxon>Bacteroidia</taxon>
        <taxon>Bacteroidales</taxon>
        <taxon>Bacteroidaceae</taxon>
        <taxon>Bacteroides</taxon>
    </lineage>
</organism>
<dbReference type="Proteomes" id="UP000183040">
    <property type="component" value="Unassembled WGS sequence"/>
</dbReference>
<evidence type="ECO:0000313" key="19">
    <source>
        <dbReference type="Proteomes" id="UP000487596"/>
    </source>
</evidence>
<dbReference type="InterPro" id="IPR036097">
    <property type="entry name" value="HisK_dim/P_sf"/>
</dbReference>
<evidence type="ECO:0000313" key="16">
    <source>
        <dbReference type="Proteomes" id="UP000183766"/>
    </source>
</evidence>
<feature type="domain" description="Histidine kinase" evidence="8">
    <location>
        <begin position="590"/>
        <end position="807"/>
    </location>
</feature>
<dbReference type="EMBL" id="JAIWWW010000048">
    <property type="protein sequence ID" value="MCA4525672.1"/>
    <property type="molecule type" value="Genomic_DNA"/>
</dbReference>
<dbReference type="GeneID" id="69480722"/>
<evidence type="ECO:0000256" key="6">
    <source>
        <dbReference type="ARBA" id="ARBA00023012"/>
    </source>
</evidence>
<evidence type="ECO:0000313" key="18">
    <source>
        <dbReference type="Proteomes" id="UP000285503"/>
    </source>
</evidence>
<dbReference type="SUPFAM" id="SSF55785">
    <property type="entry name" value="PYP-like sensor domain (PAS domain)"/>
    <property type="match status" value="1"/>
</dbReference>
<dbReference type="Proteomes" id="UP000261210">
    <property type="component" value="Unassembled WGS sequence"/>
</dbReference>
<keyword evidence="4" id="KW-0808">Transferase</keyword>
<dbReference type="Pfam" id="PF02518">
    <property type="entry name" value="HATPase_c"/>
    <property type="match status" value="1"/>
</dbReference>
<dbReference type="PRINTS" id="PR00344">
    <property type="entry name" value="BCTRLSENSOR"/>
</dbReference>
<dbReference type="EMBL" id="FNRP01000005">
    <property type="protein sequence ID" value="SEA38593.1"/>
    <property type="molecule type" value="Genomic_DNA"/>
</dbReference>
<dbReference type="SUPFAM" id="SSF55874">
    <property type="entry name" value="ATPase domain of HSP90 chaperone/DNA topoisomerase II/histidine kinase"/>
    <property type="match status" value="1"/>
</dbReference>
<dbReference type="Proteomes" id="UP001197958">
    <property type="component" value="Unassembled WGS sequence"/>
</dbReference>
<reference evidence="10" key="4">
    <citation type="submission" date="2023-08" db="EMBL/GenBank/DDBJ databases">
        <title>Mucin Metabolism Genes Underlie the Key Renovations of Bacteroides xylanisolvens Genomes in Captive Great Apes.</title>
        <authorList>
            <person name="Nishida A.H."/>
        </authorList>
    </citation>
    <scope>NUCLEOTIDE SEQUENCE</scope>
    <source>
        <strain evidence="10">P19.10B</strain>
    </source>
</reference>